<keyword evidence="4" id="KW-0547">Nucleotide-binding</keyword>
<dbReference type="GO" id="GO:0004673">
    <property type="term" value="F:protein histidine kinase activity"/>
    <property type="evidence" value="ECO:0007669"/>
    <property type="project" value="UniProtKB-EC"/>
</dbReference>
<gene>
    <name evidence="10" type="ORF">ACM46_15205</name>
</gene>
<evidence type="ECO:0000256" key="4">
    <source>
        <dbReference type="ARBA" id="ARBA00022741"/>
    </source>
</evidence>
<dbReference type="InterPro" id="IPR005467">
    <property type="entry name" value="His_kinase_dom"/>
</dbReference>
<evidence type="ECO:0000256" key="1">
    <source>
        <dbReference type="ARBA" id="ARBA00000085"/>
    </source>
</evidence>
<keyword evidence="3" id="KW-0808">Transferase</keyword>
<feature type="transmembrane region" description="Helical" evidence="8">
    <location>
        <begin position="6"/>
        <end position="27"/>
    </location>
</feature>
<dbReference type="GO" id="GO:0000160">
    <property type="term" value="P:phosphorelay signal transduction system"/>
    <property type="evidence" value="ECO:0007669"/>
    <property type="project" value="UniProtKB-KW"/>
</dbReference>
<protein>
    <recommendedName>
        <fullName evidence="2">histidine kinase</fullName>
        <ecNumber evidence="2">2.7.13.3</ecNumber>
    </recommendedName>
</protein>
<accession>A0A0J7KW80</accession>
<dbReference type="RefSeq" id="WP_048507541.1">
    <property type="nucleotide sequence ID" value="NZ_LFND01000005.1"/>
</dbReference>
<dbReference type="Gene3D" id="3.30.565.10">
    <property type="entry name" value="Histidine kinase-like ATPase, C-terminal domain"/>
    <property type="match status" value="1"/>
</dbReference>
<keyword evidence="6" id="KW-0067">ATP-binding</keyword>
<evidence type="ECO:0000256" key="5">
    <source>
        <dbReference type="ARBA" id="ARBA00022777"/>
    </source>
</evidence>
<dbReference type="Pfam" id="PF13188">
    <property type="entry name" value="PAS_8"/>
    <property type="match status" value="1"/>
</dbReference>
<dbReference type="PATRIC" id="fig|558151.6.peg.3215"/>
<name>A0A0J7KW80_9FLAO</name>
<evidence type="ECO:0000256" key="8">
    <source>
        <dbReference type="SAM" id="Phobius"/>
    </source>
</evidence>
<evidence type="ECO:0000256" key="7">
    <source>
        <dbReference type="ARBA" id="ARBA00023012"/>
    </source>
</evidence>
<dbReference type="Pfam" id="PF02518">
    <property type="entry name" value="HATPase_c"/>
    <property type="match status" value="1"/>
</dbReference>
<keyword evidence="11" id="KW-1185">Reference proteome</keyword>
<dbReference type="InterPro" id="IPR003594">
    <property type="entry name" value="HATPase_dom"/>
</dbReference>
<keyword evidence="5 10" id="KW-0418">Kinase</keyword>
<dbReference type="PANTHER" id="PTHR43065">
    <property type="entry name" value="SENSOR HISTIDINE KINASE"/>
    <property type="match status" value="1"/>
</dbReference>
<evidence type="ECO:0000256" key="3">
    <source>
        <dbReference type="ARBA" id="ARBA00022679"/>
    </source>
</evidence>
<evidence type="ECO:0000256" key="6">
    <source>
        <dbReference type="ARBA" id="ARBA00022840"/>
    </source>
</evidence>
<feature type="transmembrane region" description="Helical" evidence="8">
    <location>
        <begin position="34"/>
        <end position="53"/>
    </location>
</feature>
<dbReference type="Proteomes" id="UP000036261">
    <property type="component" value="Unassembled WGS sequence"/>
</dbReference>
<sequence length="438" mass="50973">MSKNNYIWLIYILLAIVCGILGYHFFLLEKWINVLLFSALMLILVILANSSFLSQITKAEKIIQSIIKKDFSLFPKEKGSELMNSSVQLYYQSKNEHLSLSSYKLLYESILDQIDTGLMILSETDKEWKVFYVNPTFLNILEIPKYNSWKLYATKIPEFYKIIEETNYESWQEFLDISIRQNAKQSFSMRTKQVKNVQHSFFIITLESVQKIIEQKEKLAWNNLMKVISHELLNTLTPVNSLIQNLEYISNQDMVNKDDQEEMKESLMIITSKSKQLLNFVDNYRQVAELPKPILKNVSLKTITESAVDFLKHEFEKNHIQVVLNLEEHFVSADVKMIERCIINLYLNAIFAVSEKEEKIITTAIRSQNNRVILTLTDNGSGITNEIKNKIFLPFFTTRNGGSGIGLTLSKSIMEAHRGYLIYHAQEEGSSFEMWFLQ</sequence>
<dbReference type="AlphaFoldDB" id="A0A0J7KW80"/>
<dbReference type="InterPro" id="IPR000014">
    <property type="entry name" value="PAS"/>
</dbReference>
<organism evidence="10 11">
    <name type="scientific">Chryseobacterium angstadtii</name>
    <dbReference type="NCBI Taxonomy" id="558151"/>
    <lineage>
        <taxon>Bacteria</taxon>
        <taxon>Pseudomonadati</taxon>
        <taxon>Bacteroidota</taxon>
        <taxon>Flavobacteriia</taxon>
        <taxon>Flavobacteriales</taxon>
        <taxon>Weeksellaceae</taxon>
        <taxon>Chryseobacterium group</taxon>
        <taxon>Chryseobacterium</taxon>
    </lineage>
</organism>
<dbReference type="OrthoDB" id="1931120at2"/>
<dbReference type="PRINTS" id="PR00344">
    <property type="entry name" value="BCTRLSENSOR"/>
</dbReference>
<dbReference type="GO" id="GO:0005524">
    <property type="term" value="F:ATP binding"/>
    <property type="evidence" value="ECO:0007669"/>
    <property type="project" value="UniProtKB-KW"/>
</dbReference>
<dbReference type="EMBL" id="LFND01000005">
    <property type="protein sequence ID" value="KMQ61375.1"/>
    <property type="molecule type" value="Genomic_DNA"/>
</dbReference>
<evidence type="ECO:0000256" key="2">
    <source>
        <dbReference type="ARBA" id="ARBA00012438"/>
    </source>
</evidence>
<dbReference type="InterPro" id="IPR004358">
    <property type="entry name" value="Sig_transdc_His_kin-like_C"/>
</dbReference>
<keyword evidence="8" id="KW-0472">Membrane</keyword>
<dbReference type="PROSITE" id="PS50109">
    <property type="entry name" value="HIS_KIN"/>
    <property type="match status" value="1"/>
</dbReference>
<keyword evidence="8" id="KW-0812">Transmembrane</keyword>
<keyword evidence="7" id="KW-0902">Two-component regulatory system</keyword>
<comment type="catalytic activity">
    <reaction evidence="1">
        <text>ATP + protein L-histidine = ADP + protein N-phospho-L-histidine.</text>
        <dbReference type="EC" id="2.7.13.3"/>
    </reaction>
</comment>
<dbReference type="InterPro" id="IPR036890">
    <property type="entry name" value="HATPase_C_sf"/>
</dbReference>
<evidence type="ECO:0000313" key="10">
    <source>
        <dbReference type="EMBL" id="KMQ61375.1"/>
    </source>
</evidence>
<comment type="caution">
    <text evidence="10">The sequence shown here is derived from an EMBL/GenBank/DDBJ whole genome shotgun (WGS) entry which is preliminary data.</text>
</comment>
<feature type="domain" description="Histidine kinase" evidence="9">
    <location>
        <begin position="227"/>
        <end position="438"/>
    </location>
</feature>
<dbReference type="Gene3D" id="1.10.287.130">
    <property type="match status" value="1"/>
</dbReference>
<evidence type="ECO:0000259" key="9">
    <source>
        <dbReference type="PROSITE" id="PS50109"/>
    </source>
</evidence>
<proteinExistence type="predicted"/>
<reference evidence="10 11" key="1">
    <citation type="journal article" date="2013" name="Int. J. Syst. Evol. Microbiol.">
        <title>Chryseobacterium angstadtii sp. nov., isolated from a newt tank.</title>
        <authorList>
            <person name="Kirk K.E."/>
            <person name="Hoffman J.A."/>
            <person name="Smith K.A."/>
            <person name="Strahan B.L."/>
            <person name="Failor K.C."/>
            <person name="Krebs J.E."/>
            <person name="Gale A.N."/>
            <person name="Do T.D."/>
            <person name="Sontag T.C."/>
            <person name="Batties A.M."/>
            <person name="Mistiszyn K."/>
            <person name="Newman J.D."/>
        </authorList>
    </citation>
    <scope>NUCLEOTIDE SEQUENCE [LARGE SCALE GENOMIC DNA]</scope>
    <source>
        <strain evidence="10 11">KM</strain>
    </source>
</reference>
<dbReference type="STRING" id="558151.ACM46_15205"/>
<evidence type="ECO:0000313" key="11">
    <source>
        <dbReference type="Proteomes" id="UP000036261"/>
    </source>
</evidence>
<dbReference type="SMART" id="SM00387">
    <property type="entry name" value="HATPase_c"/>
    <property type="match status" value="1"/>
</dbReference>
<dbReference type="SUPFAM" id="SSF55874">
    <property type="entry name" value="ATPase domain of HSP90 chaperone/DNA topoisomerase II/histidine kinase"/>
    <property type="match status" value="1"/>
</dbReference>
<dbReference type="PANTHER" id="PTHR43065:SF46">
    <property type="entry name" value="C4-DICARBOXYLATE TRANSPORT SENSOR PROTEIN DCTB"/>
    <property type="match status" value="1"/>
</dbReference>
<keyword evidence="8" id="KW-1133">Transmembrane helix</keyword>
<dbReference type="EC" id="2.7.13.3" evidence="2"/>